<comment type="caution">
    <text evidence="7">The sequence shown here is derived from an EMBL/GenBank/DDBJ whole genome shotgun (WGS) entry which is preliminary data.</text>
</comment>
<evidence type="ECO:0000313" key="8">
    <source>
        <dbReference type="Proteomes" id="UP001597101"/>
    </source>
</evidence>
<evidence type="ECO:0000313" key="7">
    <source>
        <dbReference type="EMBL" id="MFD0917431.1"/>
    </source>
</evidence>
<evidence type="ECO:0000256" key="6">
    <source>
        <dbReference type="SAM" id="Phobius"/>
    </source>
</evidence>
<gene>
    <name evidence="7" type="ORF">ACFQ14_13535</name>
</gene>
<evidence type="ECO:0000256" key="5">
    <source>
        <dbReference type="ARBA" id="ARBA00023136"/>
    </source>
</evidence>
<keyword evidence="2" id="KW-1003">Cell membrane</keyword>
<dbReference type="PIRSF" id="PIRSF035875">
    <property type="entry name" value="RNase_BN"/>
    <property type="match status" value="1"/>
</dbReference>
<keyword evidence="8" id="KW-1185">Reference proteome</keyword>
<accession>A0ABW3FG12</accession>
<evidence type="ECO:0000256" key="1">
    <source>
        <dbReference type="ARBA" id="ARBA00004651"/>
    </source>
</evidence>
<dbReference type="NCBIfam" id="TIGR00765">
    <property type="entry name" value="yihY_not_rbn"/>
    <property type="match status" value="1"/>
</dbReference>
<evidence type="ECO:0000256" key="3">
    <source>
        <dbReference type="ARBA" id="ARBA00022692"/>
    </source>
</evidence>
<dbReference type="EMBL" id="JBHTJV010000013">
    <property type="protein sequence ID" value="MFD0917431.1"/>
    <property type="molecule type" value="Genomic_DNA"/>
</dbReference>
<dbReference type="InterPro" id="IPR017039">
    <property type="entry name" value="Virul_fac_BrkB"/>
</dbReference>
<dbReference type="PANTHER" id="PTHR30213:SF0">
    <property type="entry name" value="UPF0761 MEMBRANE PROTEIN YIHY"/>
    <property type="match status" value="1"/>
</dbReference>
<keyword evidence="4 6" id="KW-1133">Transmembrane helix</keyword>
<feature type="transmembrane region" description="Helical" evidence="6">
    <location>
        <begin position="190"/>
        <end position="212"/>
    </location>
</feature>
<keyword evidence="5 6" id="KW-0472">Membrane</keyword>
<evidence type="ECO:0000256" key="2">
    <source>
        <dbReference type="ARBA" id="ARBA00022475"/>
    </source>
</evidence>
<dbReference type="Proteomes" id="UP001597101">
    <property type="component" value="Unassembled WGS sequence"/>
</dbReference>
<feature type="transmembrane region" description="Helical" evidence="6">
    <location>
        <begin position="255"/>
        <end position="281"/>
    </location>
</feature>
<feature type="transmembrane region" description="Helical" evidence="6">
    <location>
        <begin position="224"/>
        <end position="243"/>
    </location>
</feature>
<dbReference type="PANTHER" id="PTHR30213">
    <property type="entry name" value="INNER MEMBRANE PROTEIN YHJD"/>
    <property type="match status" value="1"/>
</dbReference>
<feature type="transmembrane region" description="Helical" evidence="6">
    <location>
        <begin position="148"/>
        <end position="178"/>
    </location>
</feature>
<comment type="subcellular location">
    <subcellularLocation>
        <location evidence="1">Cell membrane</location>
        <topology evidence="1">Multi-pass membrane protein</topology>
    </subcellularLocation>
</comment>
<organism evidence="7 8">
    <name type="scientific">Pseudahrensia aquimaris</name>
    <dbReference type="NCBI Taxonomy" id="744461"/>
    <lineage>
        <taxon>Bacteria</taxon>
        <taxon>Pseudomonadati</taxon>
        <taxon>Pseudomonadota</taxon>
        <taxon>Alphaproteobacteria</taxon>
        <taxon>Hyphomicrobiales</taxon>
        <taxon>Ahrensiaceae</taxon>
        <taxon>Pseudahrensia</taxon>
    </lineage>
</organism>
<name>A0ABW3FG12_9HYPH</name>
<dbReference type="Pfam" id="PF03631">
    <property type="entry name" value="Virul_fac_BrkB"/>
    <property type="match status" value="1"/>
</dbReference>
<evidence type="ECO:0000256" key="4">
    <source>
        <dbReference type="ARBA" id="ARBA00022989"/>
    </source>
</evidence>
<keyword evidence="3 6" id="KW-0812">Transmembrane</keyword>
<proteinExistence type="predicted"/>
<sequence length="307" mass="33790">MISRNGETLNSNLQRRRSNCIFYFRILYRAAERLAYDGGLAIASNVALSLLLSLFPFLMLIAALVRLYGDPTLADAVVELVLGHWPGDAAKPIAEQIQVLLSEPAGEFFSISTIVALILATNGVENARDGLNRAYKLDETRSFFWRRLQATAFVLLGAMALIFATFLLVGAPLAWSFLSARLPILPPYSVAFSVAKYGLAFLILGLVLFAFHRFLPNRRQRKRHILWGILLTIVIIFAGSWAFGLYLKTIANYTALYAGLAGMMIAIVYLYCLAAVILYGAEFNTALAEERAARKALRESGSPGDAA</sequence>
<dbReference type="RefSeq" id="WP_377213293.1">
    <property type="nucleotide sequence ID" value="NZ_JBHTJV010000013.1"/>
</dbReference>
<protein>
    <submittedName>
        <fullName evidence="7">YihY/virulence factor BrkB family protein</fullName>
    </submittedName>
</protein>
<feature type="transmembrane region" description="Helical" evidence="6">
    <location>
        <begin position="39"/>
        <end position="65"/>
    </location>
</feature>
<reference evidence="8" key="1">
    <citation type="journal article" date="2019" name="Int. J. Syst. Evol. Microbiol.">
        <title>The Global Catalogue of Microorganisms (GCM) 10K type strain sequencing project: providing services to taxonomists for standard genome sequencing and annotation.</title>
        <authorList>
            <consortium name="The Broad Institute Genomics Platform"/>
            <consortium name="The Broad Institute Genome Sequencing Center for Infectious Disease"/>
            <person name="Wu L."/>
            <person name="Ma J."/>
        </authorList>
    </citation>
    <scope>NUCLEOTIDE SEQUENCE [LARGE SCALE GENOMIC DNA]</scope>
    <source>
        <strain evidence="8">CCUG 60023</strain>
    </source>
</reference>